<dbReference type="EMBL" id="CAJVPK010000008">
    <property type="protein sequence ID" value="CAG8432943.1"/>
    <property type="molecule type" value="Genomic_DNA"/>
</dbReference>
<keyword evidence="2" id="KW-1185">Reference proteome</keyword>
<organism evidence="1 2">
    <name type="scientific">Diversispora eburnea</name>
    <dbReference type="NCBI Taxonomy" id="1213867"/>
    <lineage>
        <taxon>Eukaryota</taxon>
        <taxon>Fungi</taxon>
        <taxon>Fungi incertae sedis</taxon>
        <taxon>Mucoromycota</taxon>
        <taxon>Glomeromycotina</taxon>
        <taxon>Glomeromycetes</taxon>
        <taxon>Diversisporales</taxon>
        <taxon>Diversisporaceae</taxon>
        <taxon>Diversispora</taxon>
    </lineage>
</organism>
<dbReference type="AlphaFoldDB" id="A0A9N8V2Q0"/>
<dbReference type="Proteomes" id="UP000789706">
    <property type="component" value="Unassembled WGS sequence"/>
</dbReference>
<proteinExistence type="predicted"/>
<name>A0A9N8V2Q0_9GLOM</name>
<gene>
    <name evidence="1" type="ORF">DEBURN_LOCUS267</name>
</gene>
<evidence type="ECO:0000313" key="1">
    <source>
        <dbReference type="EMBL" id="CAG8432943.1"/>
    </source>
</evidence>
<sequence>MAGFLSTLQKYNSEINSIQFTNQAKQWLNLFLTPSQVNHLPEFIERHRFGLSDFSVLPWKKNHYQVKYLQFLETMKDGRKK</sequence>
<protein>
    <submittedName>
        <fullName evidence="1">9861_t:CDS:1</fullName>
    </submittedName>
</protein>
<accession>A0A9N8V2Q0</accession>
<reference evidence="1" key="1">
    <citation type="submission" date="2021-06" db="EMBL/GenBank/DDBJ databases">
        <authorList>
            <person name="Kallberg Y."/>
            <person name="Tangrot J."/>
            <person name="Rosling A."/>
        </authorList>
    </citation>
    <scope>NUCLEOTIDE SEQUENCE</scope>
    <source>
        <strain evidence="1">AZ414A</strain>
    </source>
</reference>
<comment type="caution">
    <text evidence="1">The sequence shown here is derived from an EMBL/GenBank/DDBJ whole genome shotgun (WGS) entry which is preliminary data.</text>
</comment>
<evidence type="ECO:0000313" key="2">
    <source>
        <dbReference type="Proteomes" id="UP000789706"/>
    </source>
</evidence>